<dbReference type="InterPro" id="IPR029063">
    <property type="entry name" value="SAM-dependent_MTases_sf"/>
</dbReference>
<name>A0A544TTC7_9BACI</name>
<gene>
    <name evidence="1" type="ORF">FG384_06335</name>
</gene>
<evidence type="ECO:0008006" key="3">
    <source>
        <dbReference type="Google" id="ProtNLM"/>
    </source>
</evidence>
<dbReference type="OrthoDB" id="1653798at2"/>
<accession>A0A544TTC7</accession>
<dbReference type="PANTHER" id="PTHR36112">
    <property type="entry name" value="RIBOSOMAL RNA SMALL SUBUNIT METHYLTRANSFERASE J"/>
    <property type="match status" value="1"/>
</dbReference>
<dbReference type="RefSeq" id="WP_142641745.1">
    <property type="nucleotide sequence ID" value="NZ_VDGI01000004.1"/>
</dbReference>
<dbReference type="AlphaFoldDB" id="A0A544TTC7"/>
<protein>
    <recommendedName>
        <fullName evidence="3">Protein-L-IsoD(D-D) O-methyltransferase</fullName>
    </recommendedName>
</protein>
<keyword evidence="2" id="KW-1185">Reference proteome</keyword>
<comment type="caution">
    <text evidence="1">The sequence shown here is derived from an EMBL/GenBank/DDBJ whole genome shotgun (WGS) entry which is preliminary data.</text>
</comment>
<reference evidence="1 2" key="1">
    <citation type="submission" date="2019-06" db="EMBL/GenBank/DDBJ databases">
        <title>Psychrobacillus vulpis sp. nov., a new species isolated from feces of a red fox that inhabits in The Tablas de Daimiel Natural Park, Albacete, Spain.</title>
        <authorList>
            <person name="Rodriguez M."/>
            <person name="Reina J.C."/>
            <person name="Bejar V."/>
            <person name="Llamas I."/>
        </authorList>
    </citation>
    <scope>NUCLEOTIDE SEQUENCE [LARGE SCALE GENOMIC DNA]</scope>
    <source>
        <strain evidence="1 2">Z8</strain>
    </source>
</reference>
<dbReference type="SUPFAM" id="SSF53335">
    <property type="entry name" value="S-adenosyl-L-methionine-dependent methyltransferases"/>
    <property type="match status" value="1"/>
</dbReference>
<dbReference type="EMBL" id="VDGI01000004">
    <property type="protein sequence ID" value="TQR20706.1"/>
    <property type="molecule type" value="Genomic_DNA"/>
</dbReference>
<dbReference type="Gene3D" id="3.40.50.150">
    <property type="entry name" value="Vaccinia Virus protein VP39"/>
    <property type="match status" value="1"/>
</dbReference>
<dbReference type="PANTHER" id="PTHR36112:SF1">
    <property type="entry name" value="RIBOSOMAL RNA SMALL SUBUNIT METHYLTRANSFERASE J"/>
    <property type="match status" value="1"/>
</dbReference>
<sequence>MNAVVTTAGRTNEANIEVAISVAKELSLQYVSRKKKSVQLLHAEHKSDVIVVSNERLELYVLGSNTPFFFHPNSAAFRMKRLLKGEKDLFLQATGLQEGDCFLDTTAGLCSDSIVASFATGETGIVHACEANTLVAYIVSTGLKRYKTPISELQNSMHRVHLMNVDAVKYLKSCESDTYDVVYMDPMFEEEIEESSNFQTLRAVGLHDVLTEEWVEQAKRVARKRVVLKAHFRSEMFGRYGFEQLTRLTSKFHYGILNI</sequence>
<evidence type="ECO:0000313" key="1">
    <source>
        <dbReference type="EMBL" id="TQR20706.1"/>
    </source>
</evidence>
<organism evidence="1 2">
    <name type="scientific">Psychrobacillus vulpis</name>
    <dbReference type="NCBI Taxonomy" id="2325572"/>
    <lineage>
        <taxon>Bacteria</taxon>
        <taxon>Bacillati</taxon>
        <taxon>Bacillota</taxon>
        <taxon>Bacilli</taxon>
        <taxon>Bacillales</taxon>
        <taxon>Bacillaceae</taxon>
        <taxon>Psychrobacillus</taxon>
    </lineage>
</organism>
<dbReference type="Pfam" id="PF04445">
    <property type="entry name" value="SAM_MT"/>
    <property type="match status" value="1"/>
</dbReference>
<proteinExistence type="predicted"/>
<dbReference type="Proteomes" id="UP000316626">
    <property type="component" value="Unassembled WGS sequence"/>
</dbReference>
<evidence type="ECO:0000313" key="2">
    <source>
        <dbReference type="Proteomes" id="UP000316626"/>
    </source>
</evidence>
<dbReference type="GO" id="GO:0008990">
    <property type="term" value="F:rRNA (guanine-N2-)-methyltransferase activity"/>
    <property type="evidence" value="ECO:0007669"/>
    <property type="project" value="InterPro"/>
</dbReference>
<dbReference type="InterPro" id="IPR007536">
    <property type="entry name" value="16SrRNA_methylTrfase_J"/>
</dbReference>